<feature type="domain" description="Calcineurin-like phosphoesterase" evidence="1">
    <location>
        <begin position="53"/>
        <end position="242"/>
    </location>
</feature>
<dbReference type="EMBL" id="JARBJD010000003">
    <property type="protein sequence ID" value="KAK2964373.1"/>
    <property type="molecule type" value="Genomic_DNA"/>
</dbReference>
<protein>
    <recommendedName>
        <fullName evidence="1">Calcineurin-like phosphoesterase domain-containing protein</fullName>
    </recommendedName>
</protein>
<dbReference type="Gene3D" id="3.60.21.10">
    <property type="match status" value="1"/>
</dbReference>
<dbReference type="InterPro" id="IPR029052">
    <property type="entry name" value="Metallo-depent_PP-like"/>
</dbReference>
<accession>A0ABQ9YKU0</accession>
<sequence length="281" mass="31262">MKSQYSPPTYDWEQLMKMNRLKAGELIGKTEKEITPAPFIVNPFSPHINSSSIRFVCTSDTHKGLNTVPRGIPSGDVFIHAGDISQQSFVQEIDLFCDIVTHLNFTAKFLVKGNHDIAIHDQGYLELVGKQFGHNPIPSVNEELRKVKECITILDNEVVTFSGIRILGITDPDYRLDAVTYGPPFDSSTSNFGQVDILVSHVPPMGILDLDHRGVHAGQLALLYKVRTEWKPKVHIFGHMHSNYGTFFDGQTLFINASASMGLDNPKNPVIAFDYPIPSGI</sequence>
<name>A0ABQ9YKU0_9EUKA</name>
<comment type="caution">
    <text evidence="2">The sequence shown here is derived from an EMBL/GenBank/DDBJ whole genome shotgun (WGS) entry which is preliminary data.</text>
</comment>
<keyword evidence="3" id="KW-1185">Reference proteome</keyword>
<evidence type="ECO:0000313" key="2">
    <source>
        <dbReference type="EMBL" id="KAK2964373.1"/>
    </source>
</evidence>
<evidence type="ECO:0000313" key="3">
    <source>
        <dbReference type="Proteomes" id="UP001281761"/>
    </source>
</evidence>
<dbReference type="PANTHER" id="PTHR12905">
    <property type="entry name" value="METALLOPHOSPHOESTERASE"/>
    <property type="match status" value="1"/>
</dbReference>
<dbReference type="InterPro" id="IPR004843">
    <property type="entry name" value="Calcineurin-like_PHP"/>
</dbReference>
<dbReference type="InterPro" id="IPR051693">
    <property type="entry name" value="UPF0046_metallophosphoest"/>
</dbReference>
<dbReference type="Proteomes" id="UP001281761">
    <property type="component" value="Unassembled WGS sequence"/>
</dbReference>
<organism evidence="2 3">
    <name type="scientific">Blattamonas nauphoetae</name>
    <dbReference type="NCBI Taxonomy" id="2049346"/>
    <lineage>
        <taxon>Eukaryota</taxon>
        <taxon>Metamonada</taxon>
        <taxon>Preaxostyla</taxon>
        <taxon>Oxymonadida</taxon>
        <taxon>Blattamonas</taxon>
    </lineage>
</organism>
<dbReference type="PANTHER" id="PTHR12905:SF0">
    <property type="entry name" value="CALCINEURIN-LIKE PHOSPHOESTERASE DOMAIN-CONTAINING PROTEIN"/>
    <property type="match status" value="1"/>
</dbReference>
<reference evidence="2 3" key="1">
    <citation type="journal article" date="2022" name="bioRxiv">
        <title>Genomics of Preaxostyla Flagellates Illuminates Evolutionary Transitions and the Path Towards Mitochondrial Loss.</title>
        <authorList>
            <person name="Novak L.V.F."/>
            <person name="Treitli S.C."/>
            <person name="Pyrih J."/>
            <person name="Halakuc P."/>
            <person name="Pipaliya S.V."/>
            <person name="Vacek V."/>
            <person name="Brzon O."/>
            <person name="Soukal P."/>
            <person name="Eme L."/>
            <person name="Dacks J.B."/>
            <person name="Karnkowska A."/>
            <person name="Elias M."/>
            <person name="Hampl V."/>
        </authorList>
    </citation>
    <scope>NUCLEOTIDE SEQUENCE [LARGE SCALE GENOMIC DNA]</scope>
    <source>
        <strain evidence="2">NAU3</strain>
        <tissue evidence="2">Gut</tissue>
    </source>
</reference>
<gene>
    <name evidence="2" type="ORF">BLNAU_904</name>
</gene>
<evidence type="ECO:0000259" key="1">
    <source>
        <dbReference type="Pfam" id="PF00149"/>
    </source>
</evidence>
<proteinExistence type="predicted"/>
<dbReference type="SUPFAM" id="SSF56300">
    <property type="entry name" value="Metallo-dependent phosphatases"/>
    <property type="match status" value="1"/>
</dbReference>
<dbReference type="Pfam" id="PF00149">
    <property type="entry name" value="Metallophos"/>
    <property type="match status" value="1"/>
</dbReference>